<evidence type="ECO:0000313" key="4">
    <source>
        <dbReference type="EMBL" id="TGO36484.1"/>
    </source>
</evidence>
<dbReference type="PROSITE" id="PS50088">
    <property type="entry name" value="ANK_REPEAT"/>
    <property type="match status" value="1"/>
</dbReference>
<dbReference type="InterPro" id="IPR002110">
    <property type="entry name" value="Ankyrin_rpt"/>
</dbReference>
<dbReference type="Gene3D" id="1.25.40.20">
    <property type="entry name" value="Ankyrin repeat-containing domain"/>
    <property type="match status" value="1"/>
</dbReference>
<sequence>MSPGKSVDLNLEDVEIIGQPKSPINHDQLRKIEAWLEPTDYLNEFSELYRHIASRAPGTGIWICDTPQYQQSHNTDDHGSLWVKRVPGAGKSIISACLVQHLKATENSPVLSFFFRNIIKLNRKSQNLVCDWLAQLLRYSVDLQVALKAIVDVKLDDSSDEQLWDYLLLGLSSVEKVYCIVDALGEMNIGEEKDFLQRLNNLAVFRPQMKDASIVHISLEDARVGKDINLFVSQPLGNIFEGRNPDLKLSLHSIISDRSAGIFLYARLLLDSLMSARVSKQRLDFEEIASTLPVGMQEMYNIFILNAVVFSSRLLLLLNEIADLLAFVYPSYNLPSAKTIVKSACGSLLEIMDDETVQTYHGNHYDIEDKYVFDAVSEFSNPESVDFIRWLTLEWGIRFITKDSVVPSPAHVAALSGHRAILDDEDDSHLRPIHEAARRGFSPIVLALLEAGVNLTRSTDDNTRHDSEVCVRNREAESGTALDYICVYTGTAMLYAATMGGNPSCVEQVLIRDADPNAFSEPRLLDRRQHSAKPQDRKYFQSTALHILAESGYEANLEANNSNGRTPLWLCFTSRTTVTKLVIRCFLNAGSNATMKDEKGHGAIYNVLARTKDVELLKLLIHHGADVSAISTDGESCLEALFAYGFTTRDTDSFDNTIQFLVKNGARCDVQPVKRLSIIERVANSKNYSIETFKILLQYCTYKEAKRRCLFLLDKDTKEGMMKFDEEVLLSGVSLEESEEKDRTALIQED</sequence>
<organism evidence="4 5">
    <name type="scientific">Botrytis hyacinthi</name>
    <dbReference type="NCBI Taxonomy" id="278943"/>
    <lineage>
        <taxon>Eukaryota</taxon>
        <taxon>Fungi</taxon>
        <taxon>Dikarya</taxon>
        <taxon>Ascomycota</taxon>
        <taxon>Pezizomycotina</taxon>
        <taxon>Leotiomycetes</taxon>
        <taxon>Helotiales</taxon>
        <taxon>Sclerotiniaceae</taxon>
        <taxon>Botrytis</taxon>
    </lineage>
</organism>
<dbReference type="InterPro" id="IPR036770">
    <property type="entry name" value="Ankyrin_rpt-contain_sf"/>
</dbReference>
<accession>A0A4Z1GHU0</accession>
<dbReference type="InterPro" id="IPR056884">
    <property type="entry name" value="NPHP3-like_N"/>
</dbReference>
<gene>
    <name evidence="4" type="ORF">BHYA_0123g00120</name>
</gene>
<keyword evidence="1" id="KW-0677">Repeat</keyword>
<proteinExistence type="predicted"/>
<dbReference type="PANTHER" id="PTHR10039">
    <property type="entry name" value="AMELOGENIN"/>
    <property type="match status" value="1"/>
</dbReference>
<evidence type="ECO:0000256" key="1">
    <source>
        <dbReference type="ARBA" id="ARBA00022737"/>
    </source>
</evidence>
<dbReference type="SUPFAM" id="SSF48403">
    <property type="entry name" value="Ankyrin repeat"/>
    <property type="match status" value="1"/>
</dbReference>
<dbReference type="PANTHER" id="PTHR10039:SF14">
    <property type="entry name" value="NACHT DOMAIN-CONTAINING PROTEIN"/>
    <property type="match status" value="1"/>
</dbReference>
<dbReference type="Pfam" id="PF24883">
    <property type="entry name" value="NPHP3_N"/>
    <property type="match status" value="1"/>
</dbReference>
<dbReference type="AlphaFoldDB" id="A0A4Z1GHU0"/>
<keyword evidence="2" id="KW-0040">ANK repeat</keyword>
<feature type="domain" description="Nephrocystin 3-like N-terminal" evidence="3">
    <location>
        <begin position="58"/>
        <end position="202"/>
    </location>
</feature>
<protein>
    <recommendedName>
        <fullName evidence="3">Nephrocystin 3-like N-terminal domain-containing protein</fullName>
    </recommendedName>
</protein>
<evidence type="ECO:0000313" key="5">
    <source>
        <dbReference type="Proteomes" id="UP000297814"/>
    </source>
</evidence>
<dbReference type="SMART" id="SM00248">
    <property type="entry name" value="ANK"/>
    <property type="match status" value="5"/>
</dbReference>
<name>A0A4Z1GHU0_9HELO</name>
<comment type="caution">
    <text evidence="4">The sequence shown here is derived from an EMBL/GenBank/DDBJ whole genome shotgun (WGS) entry which is preliminary data.</text>
</comment>
<evidence type="ECO:0000256" key="2">
    <source>
        <dbReference type="PROSITE-ProRule" id="PRU00023"/>
    </source>
</evidence>
<keyword evidence="5" id="KW-1185">Reference proteome</keyword>
<reference evidence="4 5" key="1">
    <citation type="submission" date="2017-12" db="EMBL/GenBank/DDBJ databases">
        <title>Comparative genomics of Botrytis spp.</title>
        <authorList>
            <person name="Valero-Jimenez C.A."/>
            <person name="Tapia P."/>
            <person name="Veloso J."/>
            <person name="Silva-Moreno E."/>
            <person name="Staats M."/>
            <person name="Valdes J.H."/>
            <person name="Van Kan J.A.L."/>
        </authorList>
    </citation>
    <scope>NUCLEOTIDE SEQUENCE [LARGE SCALE GENOMIC DNA]</scope>
    <source>
        <strain evidence="4 5">Bh0001</strain>
    </source>
</reference>
<feature type="repeat" description="ANK" evidence="2">
    <location>
        <begin position="428"/>
        <end position="460"/>
    </location>
</feature>
<dbReference type="Proteomes" id="UP000297814">
    <property type="component" value="Unassembled WGS sequence"/>
</dbReference>
<evidence type="ECO:0000259" key="3">
    <source>
        <dbReference type="Pfam" id="PF24883"/>
    </source>
</evidence>
<dbReference type="EMBL" id="PQXK01000123">
    <property type="protein sequence ID" value="TGO36484.1"/>
    <property type="molecule type" value="Genomic_DNA"/>
</dbReference>